<feature type="region of interest" description="Disordered" evidence="1">
    <location>
        <begin position="607"/>
        <end position="626"/>
    </location>
</feature>
<evidence type="ECO:0000313" key="2">
    <source>
        <dbReference type="EMBL" id="KAK3106630.1"/>
    </source>
</evidence>
<dbReference type="Proteomes" id="UP001186944">
    <property type="component" value="Unassembled WGS sequence"/>
</dbReference>
<accession>A0AA88YJB2</accession>
<gene>
    <name evidence="2" type="ORF">FSP39_024006</name>
</gene>
<proteinExistence type="predicted"/>
<evidence type="ECO:0000313" key="3">
    <source>
        <dbReference type="Proteomes" id="UP001186944"/>
    </source>
</evidence>
<sequence length="809" mass="91522">MTEASDSQKVPSLFGWWSLTCGKDQSESGVEYMPPLLHPITENATVQKILELSQNASEQLGQKSTIITFDLAVAKKAYSILWQNHVKFDNIIIRMGAFHTICALFHALGKHIRGSGFSEIIIDAGICASGSVERVLLGKHYNRALRVHRIILEALERLLIKRYIEQEETDISNDFRVLLEDLASSPCKENLLKVETSATCQDHFDQYSKYRDSVREGALGKTAQFWISYMDIVWQIMSVIRATKTNDFDTHLSSLYQLCGLFFAYDQQNYARYMPVYLLSMLNADVTHPEANLALRNANAFSVARSAIPATRNAVDITIEQTINRHAKSAGGIIGFSRNLYAYHRWCVTRHFRAQYLAETLNMADMTNDESGIHKETRPSYIMRMEDDVRKVMDSFKGFMDPFHVTDESRLYCLSSGIPASEEIAKDLLEAPCKGQSQMKQFISERLTDAGVSFHAPIKRNKFKTFQSMALVKKAVSSKNKEIELKAERNLFGQLMILAVQNNIDLAVTFTYPLGPVPWALATADGVPFKSDKAKLLHVLESNLPSVTNVPQRQTTAYICDGNALLHSLIGIPETFGQITEKIFDLLPKYSRVDFVTDSYRENSIKAAERKRRGGSEKHIVSGPKTKAPRDWKRFLLNNENKEQLVGLLLTEWQKPSYASRLRDREIFFVCKEECFLLKSQDGETVTCDIVPELVSSQEEADTRIVLHCCHINSASDHIESIQVRSPDTDVFVLLLKFSLKMEKPILFDTGTGNKRRLINVTEIAKQMDEHLVNALPAFHAFTGSDSTSFFVGRGKKHHGENLQRTQNS</sequence>
<dbReference type="PANTHER" id="PTHR46704:SF9">
    <property type="entry name" value="BHLH DOMAIN-CONTAINING PROTEIN"/>
    <property type="match status" value="1"/>
</dbReference>
<dbReference type="EMBL" id="VSWD01000003">
    <property type="protein sequence ID" value="KAK3106630.1"/>
    <property type="molecule type" value="Genomic_DNA"/>
</dbReference>
<dbReference type="PANTHER" id="PTHR46704">
    <property type="entry name" value="CXC DOMAIN-CONTAINING PROTEIN-RELATED"/>
    <property type="match status" value="1"/>
</dbReference>
<evidence type="ECO:0000256" key="1">
    <source>
        <dbReference type="SAM" id="MobiDB-lite"/>
    </source>
</evidence>
<feature type="compositionally biased region" description="Basic and acidic residues" evidence="1">
    <location>
        <begin position="607"/>
        <end position="620"/>
    </location>
</feature>
<keyword evidence="3" id="KW-1185">Reference proteome</keyword>
<protein>
    <submittedName>
        <fullName evidence="2">Uncharacterized protein</fullName>
    </submittedName>
</protein>
<comment type="caution">
    <text evidence="2">The sequence shown here is derived from an EMBL/GenBank/DDBJ whole genome shotgun (WGS) entry which is preliminary data.</text>
</comment>
<organism evidence="2 3">
    <name type="scientific">Pinctada imbricata</name>
    <name type="common">Atlantic pearl-oyster</name>
    <name type="synonym">Pinctada martensii</name>
    <dbReference type="NCBI Taxonomy" id="66713"/>
    <lineage>
        <taxon>Eukaryota</taxon>
        <taxon>Metazoa</taxon>
        <taxon>Spiralia</taxon>
        <taxon>Lophotrochozoa</taxon>
        <taxon>Mollusca</taxon>
        <taxon>Bivalvia</taxon>
        <taxon>Autobranchia</taxon>
        <taxon>Pteriomorphia</taxon>
        <taxon>Pterioida</taxon>
        <taxon>Pterioidea</taxon>
        <taxon>Pteriidae</taxon>
        <taxon>Pinctada</taxon>
    </lineage>
</organism>
<dbReference type="AlphaFoldDB" id="A0AA88YJB2"/>
<name>A0AA88YJB2_PINIB</name>
<reference evidence="2" key="1">
    <citation type="submission" date="2019-08" db="EMBL/GenBank/DDBJ databases">
        <title>The improved chromosome-level genome for the pearl oyster Pinctada fucata martensii using PacBio sequencing and Hi-C.</title>
        <authorList>
            <person name="Zheng Z."/>
        </authorList>
    </citation>
    <scope>NUCLEOTIDE SEQUENCE</scope>
    <source>
        <strain evidence="2">ZZ-2019</strain>
        <tissue evidence="2">Adductor muscle</tissue>
    </source>
</reference>